<reference evidence="3" key="1">
    <citation type="submission" date="2023-03" db="EMBL/GenBank/DDBJ databases">
        <title>Massive genome expansion in bonnet fungi (Mycena s.s.) driven by repeated elements and novel gene families across ecological guilds.</title>
        <authorList>
            <consortium name="Lawrence Berkeley National Laboratory"/>
            <person name="Harder C.B."/>
            <person name="Miyauchi S."/>
            <person name="Viragh M."/>
            <person name="Kuo A."/>
            <person name="Thoen E."/>
            <person name="Andreopoulos B."/>
            <person name="Lu D."/>
            <person name="Skrede I."/>
            <person name="Drula E."/>
            <person name="Henrissat B."/>
            <person name="Morin E."/>
            <person name="Kohler A."/>
            <person name="Barry K."/>
            <person name="LaButti K."/>
            <person name="Morin E."/>
            <person name="Salamov A."/>
            <person name="Lipzen A."/>
            <person name="Mereny Z."/>
            <person name="Hegedus B."/>
            <person name="Baldrian P."/>
            <person name="Stursova M."/>
            <person name="Weitz H."/>
            <person name="Taylor A."/>
            <person name="Grigoriev I.V."/>
            <person name="Nagy L.G."/>
            <person name="Martin F."/>
            <person name="Kauserud H."/>
        </authorList>
    </citation>
    <scope>NUCLEOTIDE SEQUENCE</scope>
    <source>
        <strain evidence="3">9144</strain>
    </source>
</reference>
<gene>
    <name evidence="3" type="ORF">GGX14DRAFT_571846</name>
</gene>
<organism evidence="3 4">
    <name type="scientific">Mycena pura</name>
    <dbReference type="NCBI Taxonomy" id="153505"/>
    <lineage>
        <taxon>Eukaryota</taxon>
        <taxon>Fungi</taxon>
        <taxon>Dikarya</taxon>
        <taxon>Basidiomycota</taxon>
        <taxon>Agaricomycotina</taxon>
        <taxon>Agaricomycetes</taxon>
        <taxon>Agaricomycetidae</taxon>
        <taxon>Agaricales</taxon>
        <taxon>Marasmiineae</taxon>
        <taxon>Mycenaceae</taxon>
        <taxon>Mycena</taxon>
    </lineage>
</organism>
<dbReference type="Gene3D" id="4.10.240.10">
    <property type="entry name" value="Zn(2)-C6 fungal-type DNA-binding domain"/>
    <property type="match status" value="1"/>
</dbReference>
<accession>A0AAD6V2L1</accession>
<dbReference type="GO" id="GO:0008270">
    <property type="term" value="F:zinc ion binding"/>
    <property type="evidence" value="ECO:0007669"/>
    <property type="project" value="InterPro"/>
</dbReference>
<evidence type="ECO:0000259" key="2">
    <source>
        <dbReference type="PROSITE" id="PS50048"/>
    </source>
</evidence>
<comment type="caution">
    <text evidence="3">The sequence shown here is derived from an EMBL/GenBank/DDBJ whole genome shotgun (WGS) entry which is preliminary data.</text>
</comment>
<evidence type="ECO:0000313" key="3">
    <source>
        <dbReference type="EMBL" id="KAJ7200842.1"/>
    </source>
</evidence>
<dbReference type="PROSITE" id="PS50048">
    <property type="entry name" value="ZN2_CY6_FUNGAL_2"/>
    <property type="match status" value="1"/>
</dbReference>
<proteinExistence type="predicted"/>
<dbReference type="InterPro" id="IPR001138">
    <property type="entry name" value="Zn2Cys6_DnaBD"/>
</dbReference>
<feature type="region of interest" description="Disordered" evidence="1">
    <location>
        <begin position="61"/>
        <end position="122"/>
    </location>
</feature>
<dbReference type="PROSITE" id="PS00463">
    <property type="entry name" value="ZN2_CY6_FUNGAL_1"/>
    <property type="match status" value="1"/>
</dbReference>
<dbReference type="AlphaFoldDB" id="A0AAD6V2L1"/>
<feature type="compositionally biased region" description="Low complexity" evidence="1">
    <location>
        <begin position="98"/>
        <end position="116"/>
    </location>
</feature>
<dbReference type="GO" id="GO:0000981">
    <property type="term" value="F:DNA-binding transcription factor activity, RNA polymerase II-specific"/>
    <property type="evidence" value="ECO:0007669"/>
    <property type="project" value="InterPro"/>
</dbReference>
<dbReference type="Proteomes" id="UP001219525">
    <property type="component" value="Unassembled WGS sequence"/>
</dbReference>
<feature type="domain" description="Zn(2)-C6 fungal-type" evidence="2">
    <location>
        <begin position="16"/>
        <end position="48"/>
    </location>
</feature>
<sequence length="289" mass="31316">MYSNSLFEVPKRVAVACSNCRERKIKCITESQDAPCMRCHFNGMPCEYVATERQRIRTACGSKHTAKKSAKSAGKKPFPPRRLLPTLSKALPSAPAVSGCDDAPSSSDCDATSSPSHYESDTISSAYDCGATSRAAAYDYDVCRCPSPPSPSTHVPIARAHLRSPPPPDPHSGSAYYTPADVYRTPSSSSYWHINSHPATSPRLPMATLGYSSDSGACSSLDTYNPLAHAAPSFLEECHLAYAGTGGGSYATYNPTPTPSRTPFVYYRGHIWDLTLTPRISRKRVHRCV</sequence>
<name>A0AAD6V2L1_9AGAR</name>
<dbReference type="CDD" id="cd00067">
    <property type="entry name" value="GAL4"/>
    <property type="match status" value="1"/>
</dbReference>
<dbReference type="SMART" id="SM00066">
    <property type="entry name" value="GAL4"/>
    <property type="match status" value="1"/>
</dbReference>
<evidence type="ECO:0000313" key="4">
    <source>
        <dbReference type="Proteomes" id="UP001219525"/>
    </source>
</evidence>
<feature type="compositionally biased region" description="Basic residues" evidence="1">
    <location>
        <begin position="64"/>
        <end position="74"/>
    </location>
</feature>
<dbReference type="InterPro" id="IPR036864">
    <property type="entry name" value="Zn2-C6_fun-type_DNA-bd_sf"/>
</dbReference>
<dbReference type="EMBL" id="JARJCW010000061">
    <property type="protein sequence ID" value="KAJ7200842.1"/>
    <property type="molecule type" value="Genomic_DNA"/>
</dbReference>
<protein>
    <recommendedName>
        <fullName evidence="2">Zn(2)-C6 fungal-type domain-containing protein</fullName>
    </recommendedName>
</protein>
<dbReference type="SUPFAM" id="SSF57701">
    <property type="entry name" value="Zn2/Cys6 DNA-binding domain"/>
    <property type="match status" value="1"/>
</dbReference>
<keyword evidence="4" id="KW-1185">Reference proteome</keyword>
<evidence type="ECO:0000256" key="1">
    <source>
        <dbReference type="SAM" id="MobiDB-lite"/>
    </source>
</evidence>
<feature type="region of interest" description="Disordered" evidence="1">
    <location>
        <begin position="154"/>
        <end position="174"/>
    </location>
</feature>
<dbReference type="Pfam" id="PF00172">
    <property type="entry name" value="Zn_clus"/>
    <property type="match status" value="1"/>
</dbReference>